<evidence type="ECO:0000259" key="3">
    <source>
        <dbReference type="PROSITE" id="PS50405"/>
    </source>
</evidence>
<dbReference type="PROSITE" id="PS50405">
    <property type="entry name" value="GST_CTER"/>
    <property type="match status" value="1"/>
</dbReference>
<dbReference type="PANTHER" id="PTHR44051">
    <property type="entry name" value="GLUTATHIONE S-TRANSFERASE-RELATED"/>
    <property type="match status" value="1"/>
</dbReference>
<dbReference type="InterPro" id="IPR004045">
    <property type="entry name" value="Glutathione_S-Trfase_N"/>
</dbReference>
<dbReference type="Gene3D" id="1.20.1050.10">
    <property type="match status" value="1"/>
</dbReference>
<dbReference type="InterPro" id="IPR036282">
    <property type="entry name" value="Glutathione-S-Trfase_C_sf"/>
</dbReference>
<accession>A0ABR3YKS0</accession>
<protein>
    <recommendedName>
        <fullName evidence="6">Glutathione S-transferase</fullName>
    </recommendedName>
</protein>
<evidence type="ECO:0008006" key="6">
    <source>
        <dbReference type="Google" id="ProtNLM"/>
    </source>
</evidence>
<reference evidence="4 5" key="1">
    <citation type="journal article" date="2024" name="IMA Fungus">
        <title>IMA Genome - F19 : A genome assembly and annotation guide to empower mycologists, including annotated draft genome sequences of Ceratocystis pirilliformis, Diaporthe australafricana, Fusarium ophioides, Paecilomyces lecythidis, and Sporothrix stenoceras.</title>
        <authorList>
            <person name="Aylward J."/>
            <person name="Wilson A.M."/>
            <person name="Visagie C.M."/>
            <person name="Spraker J."/>
            <person name="Barnes I."/>
            <person name="Buitendag C."/>
            <person name="Ceriani C."/>
            <person name="Del Mar Angel L."/>
            <person name="du Plessis D."/>
            <person name="Fuchs T."/>
            <person name="Gasser K."/>
            <person name="Kramer D."/>
            <person name="Li W."/>
            <person name="Munsamy K."/>
            <person name="Piso A."/>
            <person name="Price J.L."/>
            <person name="Sonnekus B."/>
            <person name="Thomas C."/>
            <person name="van der Nest A."/>
            <person name="van Dijk A."/>
            <person name="van Heerden A."/>
            <person name="van Vuuren N."/>
            <person name="Yilmaz N."/>
            <person name="Duong T.A."/>
            <person name="van der Merwe N.A."/>
            <person name="Wingfield M.J."/>
            <person name="Wingfield B.D."/>
        </authorList>
    </citation>
    <scope>NUCLEOTIDE SEQUENCE [LARGE SCALE GENOMIC DNA]</scope>
    <source>
        <strain evidence="4 5">CMW 5346</strain>
    </source>
</reference>
<evidence type="ECO:0000256" key="1">
    <source>
        <dbReference type="ARBA" id="ARBA00007409"/>
    </source>
</evidence>
<comment type="similarity">
    <text evidence="1">Belongs to the GST superfamily.</text>
</comment>
<feature type="domain" description="GST N-terminal" evidence="2">
    <location>
        <begin position="2"/>
        <end position="90"/>
    </location>
</feature>
<feature type="domain" description="GST C-terminal" evidence="3">
    <location>
        <begin position="95"/>
        <end position="221"/>
    </location>
</feature>
<dbReference type="InterPro" id="IPR004046">
    <property type="entry name" value="GST_C"/>
</dbReference>
<dbReference type="SFLD" id="SFLDS00019">
    <property type="entry name" value="Glutathione_Transferase_(cytos"/>
    <property type="match status" value="1"/>
</dbReference>
<proteinExistence type="inferred from homology"/>
<dbReference type="EMBL" id="JAWCUI010000083">
    <property type="protein sequence ID" value="KAL1888871.1"/>
    <property type="molecule type" value="Genomic_DNA"/>
</dbReference>
<evidence type="ECO:0000259" key="2">
    <source>
        <dbReference type="PROSITE" id="PS50404"/>
    </source>
</evidence>
<dbReference type="Pfam" id="PF00043">
    <property type="entry name" value="GST_C"/>
    <property type="match status" value="1"/>
</dbReference>
<dbReference type="Proteomes" id="UP001583186">
    <property type="component" value="Unassembled WGS sequence"/>
</dbReference>
<dbReference type="SUPFAM" id="SSF47616">
    <property type="entry name" value="GST C-terminal domain-like"/>
    <property type="match status" value="1"/>
</dbReference>
<organism evidence="4 5">
    <name type="scientific">Sporothrix stenoceras</name>
    <dbReference type="NCBI Taxonomy" id="5173"/>
    <lineage>
        <taxon>Eukaryota</taxon>
        <taxon>Fungi</taxon>
        <taxon>Dikarya</taxon>
        <taxon>Ascomycota</taxon>
        <taxon>Pezizomycotina</taxon>
        <taxon>Sordariomycetes</taxon>
        <taxon>Sordariomycetidae</taxon>
        <taxon>Ophiostomatales</taxon>
        <taxon>Ophiostomataceae</taxon>
        <taxon>Sporothrix</taxon>
    </lineage>
</organism>
<dbReference type="InterPro" id="IPR036249">
    <property type="entry name" value="Thioredoxin-like_sf"/>
</dbReference>
<dbReference type="PROSITE" id="PS50404">
    <property type="entry name" value="GST_NTER"/>
    <property type="match status" value="1"/>
</dbReference>
<dbReference type="InterPro" id="IPR040079">
    <property type="entry name" value="Glutathione_S-Trfase"/>
</dbReference>
<name>A0ABR3YKS0_9PEZI</name>
<dbReference type="SUPFAM" id="SSF52833">
    <property type="entry name" value="Thioredoxin-like"/>
    <property type="match status" value="1"/>
</dbReference>
<evidence type="ECO:0000313" key="4">
    <source>
        <dbReference type="EMBL" id="KAL1888871.1"/>
    </source>
</evidence>
<dbReference type="Gene3D" id="3.40.30.10">
    <property type="entry name" value="Glutaredoxin"/>
    <property type="match status" value="1"/>
</dbReference>
<keyword evidence="5" id="KW-1185">Reference proteome</keyword>
<dbReference type="Pfam" id="PF13409">
    <property type="entry name" value="GST_N_2"/>
    <property type="match status" value="1"/>
</dbReference>
<evidence type="ECO:0000313" key="5">
    <source>
        <dbReference type="Proteomes" id="UP001583186"/>
    </source>
</evidence>
<dbReference type="SFLD" id="SFLDG00358">
    <property type="entry name" value="Main_(cytGST)"/>
    <property type="match status" value="1"/>
</dbReference>
<dbReference type="PANTHER" id="PTHR44051:SF8">
    <property type="entry name" value="GLUTATHIONE S-TRANSFERASE GSTA"/>
    <property type="match status" value="1"/>
</dbReference>
<sequence>MAPNLTLYHATHACSTVVHCLLEDLGIPFTEIKMRMGPHGIESVDGTLNHDQYLKIHPFGYVPCLVVDGISITEMPAILTYVANLVPEKKLLGDNLVEQSLALSWAAWLSGTLHGRGFGALFRPERYADNEAYHHEIRGQGFAFVKECYGIIDQRLQGRDYPVGSHETIVDFNLLIFFLWGLEQNINMAKEYPEYGKLFARMSKKEAVAKVDKFARPALVYNPDE</sequence>
<gene>
    <name evidence="4" type="ORF">Sste5346_009255</name>
</gene>
<dbReference type="InterPro" id="IPR010987">
    <property type="entry name" value="Glutathione-S-Trfase_C-like"/>
</dbReference>
<dbReference type="CDD" id="cd03057">
    <property type="entry name" value="GST_N_Beta"/>
    <property type="match status" value="1"/>
</dbReference>
<comment type="caution">
    <text evidence="4">The sequence shown here is derived from an EMBL/GenBank/DDBJ whole genome shotgun (WGS) entry which is preliminary data.</text>
</comment>